<gene>
    <name evidence="12" type="ORF">OCBIM_22037800mg</name>
</gene>
<dbReference type="SUPFAM" id="SSF53474">
    <property type="entry name" value="alpha/beta-Hydrolases"/>
    <property type="match status" value="1"/>
</dbReference>
<keyword evidence="6" id="KW-0378">Hydrolase</keyword>
<keyword evidence="11" id="KW-1133">Transmembrane helix</keyword>
<accession>A0A0L8G9F8</accession>
<dbReference type="PANTHER" id="PTHR13390:SF0">
    <property type="entry name" value="LIPID DROPLET-ASSOCIATED HYDROLASE"/>
    <property type="match status" value="1"/>
</dbReference>
<name>A0A0L8G9F8_OCTBM</name>
<organism evidence="12">
    <name type="scientific">Octopus bimaculoides</name>
    <name type="common">California two-spotted octopus</name>
    <dbReference type="NCBI Taxonomy" id="37653"/>
    <lineage>
        <taxon>Eukaryota</taxon>
        <taxon>Metazoa</taxon>
        <taxon>Spiralia</taxon>
        <taxon>Lophotrochozoa</taxon>
        <taxon>Mollusca</taxon>
        <taxon>Cephalopoda</taxon>
        <taxon>Coleoidea</taxon>
        <taxon>Octopodiformes</taxon>
        <taxon>Octopoda</taxon>
        <taxon>Incirrata</taxon>
        <taxon>Octopodidae</taxon>
        <taxon>Octopus</taxon>
    </lineage>
</organism>
<evidence type="ECO:0000256" key="11">
    <source>
        <dbReference type="SAM" id="Phobius"/>
    </source>
</evidence>
<dbReference type="FunFam" id="3.40.50.1820:FF:000068">
    <property type="entry name" value="Lipid droplet associated hydrolase"/>
    <property type="match status" value="1"/>
</dbReference>
<dbReference type="AlphaFoldDB" id="A0A0L8G9F8"/>
<proteinExistence type="inferred from homology"/>
<dbReference type="GO" id="GO:0005783">
    <property type="term" value="C:endoplasmic reticulum"/>
    <property type="evidence" value="ECO:0007669"/>
    <property type="project" value="UniProtKB-SubCell"/>
</dbReference>
<comment type="subcellular location">
    <subcellularLocation>
        <location evidence="1">Endoplasmic reticulum</location>
    </subcellularLocation>
    <subcellularLocation>
        <location evidence="2">Lipid droplet</location>
    </subcellularLocation>
</comment>
<evidence type="ECO:0000256" key="1">
    <source>
        <dbReference type="ARBA" id="ARBA00004240"/>
    </source>
</evidence>
<feature type="transmembrane region" description="Helical" evidence="11">
    <location>
        <begin position="171"/>
        <end position="188"/>
    </location>
</feature>
<evidence type="ECO:0000256" key="5">
    <source>
        <dbReference type="ARBA" id="ARBA00022677"/>
    </source>
</evidence>
<evidence type="ECO:0000256" key="8">
    <source>
        <dbReference type="ARBA" id="ARBA00031924"/>
    </source>
</evidence>
<dbReference type="KEGG" id="obi:106878376"/>
<dbReference type="OrthoDB" id="448051at2759"/>
<protein>
    <recommendedName>
        <fullName evidence="4">Lipid droplet-associated hydrolase</fullName>
        <ecNumber evidence="9">3.1.1.13</ecNumber>
    </recommendedName>
    <alternativeName>
        <fullName evidence="8">Lipid droplet-associated serine hydrolase</fullName>
    </alternativeName>
</protein>
<comment type="catalytic activity">
    <reaction evidence="10">
        <text>a cholesterol ester + H2O = cholesterol + a fatty acid + H(+)</text>
        <dbReference type="Rhea" id="RHEA:36403"/>
        <dbReference type="ChEBI" id="CHEBI:15377"/>
        <dbReference type="ChEBI" id="CHEBI:15378"/>
        <dbReference type="ChEBI" id="CHEBI:16113"/>
        <dbReference type="ChEBI" id="CHEBI:17002"/>
        <dbReference type="ChEBI" id="CHEBI:28868"/>
        <dbReference type="EC" id="3.1.1.13"/>
    </reaction>
    <physiologicalReaction direction="left-to-right" evidence="10">
        <dbReference type="Rhea" id="RHEA:36404"/>
    </physiologicalReaction>
</comment>
<dbReference type="GO" id="GO:0019915">
    <property type="term" value="P:lipid storage"/>
    <property type="evidence" value="ECO:0007669"/>
    <property type="project" value="InterPro"/>
</dbReference>
<keyword evidence="11" id="KW-0812">Transmembrane</keyword>
<evidence type="ECO:0000256" key="9">
    <source>
        <dbReference type="ARBA" id="ARBA00039150"/>
    </source>
</evidence>
<dbReference type="OMA" id="NEGFYAH"/>
<evidence type="ECO:0000256" key="3">
    <source>
        <dbReference type="ARBA" id="ARBA00008300"/>
    </source>
</evidence>
<sequence>MENISTNPRLEWFQLQPGVEFQVMKFGSPPSNMDPVDSPSDNLMFLVIPGNPGVVGYYEKFMATLYQKSNRKIPVWGVSHTGHVSRPSEGSHNGVYSLQDQIEHKLAFLHHHIPKNVTLILIGHSIGCYMILNMLKRSSDNNILRCFFLFPTIERMSSSPQGKVVTPFLKLFRWILLLFVYFMSFLPLKSKQRILCWYFKDEVKYPRCMYSASLNLFDVGCVNNMMSMASQEMDMVKELDSCTISKNLHKICFYYGRKDRWCPLNYCDDMKKRFPEANIRVCQEGFEHAFVITDSERMADITWEWMQCELQHASNNK</sequence>
<dbReference type="PANTHER" id="PTHR13390">
    <property type="entry name" value="LIPASE"/>
    <property type="match status" value="1"/>
</dbReference>
<evidence type="ECO:0000256" key="7">
    <source>
        <dbReference type="ARBA" id="ARBA00022824"/>
    </source>
</evidence>
<dbReference type="EMBL" id="KQ423136">
    <property type="protein sequence ID" value="KOF73515.1"/>
    <property type="molecule type" value="Genomic_DNA"/>
</dbReference>
<evidence type="ECO:0000313" key="12">
    <source>
        <dbReference type="EMBL" id="KOF73514.1"/>
    </source>
</evidence>
<keyword evidence="5" id="KW-0551">Lipid droplet</keyword>
<keyword evidence="7" id="KW-0256">Endoplasmic reticulum</keyword>
<dbReference type="GO" id="GO:0004771">
    <property type="term" value="F:sterol ester esterase activity"/>
    <property type="evidence" value="ECO:0007669"/>
    <property type="project" value="UniProtKB-EC"/>
</dbReference>
<evidence type="ECO:0000256" key="2">
    <source>
        <dbReference type="ARBA" id="ARBA00004502"/>
    </source>
</evidence>
<dbReference type="InterPro" id="IPR029058">
    <property type="entry name" value="AB_hydrolase_fold"/>
</dbReference>
<dbReference type="EMBL" id="KQ423136">
    <property type="protein sequence ID" value="KOF73514.1"/>
    <property type="molecule type" value="Genomic_DNA"/>
</dbReference>
<evidence type="ECO:0000256" key="6">
    <source>
        <dbReference type="ARBA" id="ARBA00022801"/>
    </source>
</evidence>
<dbReference type="EC" id="3.1.1.13" evidence="9"/>
<evidence type="ECO:0000256" key="10">
    <source>
        <dbReference type="ARBA" id="ARBA00049527"/>
    </source>
</evidence>
<dbReference type="Gene3D" id="3.40.50.1820">
    <property type="entry name" value="alpha/beta hydrolase"/>
    <property type="match status" value="1"/>
</dbReference>
<reference evidence="12" key="1">
    <citation type="submission" date="2015-07" db="EMBL/GenBank/DDBJ databases">
        <title>MeaNS - Measles Nucleotide Surveillance Program.</title>
        <authorList>
            <person name="Tran T."/>
            <person name="Druce J."/>
        </authorList>
    </citation>
    <scope>NUCLEOTIDE SEQUENCE</scope>
    <source>
        <strain evidence="12">UCB-OBI-ISO-001</strain>
        <tissue evidence="12">Gonad</tissue>
    </source>
</reference>
<comment type="similarity">
    <text evidence="3">Belongs to the AB hydrolase superfamily. LDAH family.</text>
</comment>
<evidence type="ECO:0000256" key="4">
    <source>
        <dbReference type="ARBA" id="ARBA00019242"/>
    </source>
</evidence>
<dbReference type="Pfam" id="PF10230">
    <property type="entry name" value="LIDHydrolase"/>
    <property type="match status" value="1"/>
</dbReference>
<dbReference type="GO" id="GO:0005811">
    <property type="term" value="C:lipid droplet"/>
    <property type="evidence" value="ECO:0007669"/>
    <property type="project" value="UniProtKB-SubCell"/>
</dbReference>
<dbReference type="GO" id="GO:0034389">
    <property type="term" value="P:lipid droplet organization"/>
    <property type="evidence" value="ECO:0007669"/>
    <property type="project" value="UniProtKB-ARBA"/>
</dbReference>
<keyword evidence="11" id="KW-0472">Membrane</keyword>
<dbReference type="InterPro" id="IPR019363">
    <property type="entry name" value="LDAH"/>
</dbReference>